<evidence type="ECO:0000256" key="5">
    <source>
        <dbReference type="ARBA" id="ARBA00022272"/>
    </source>
</evidence>
<comment type="catalytic activity">
    <reaction evidence="1 10">
        <text>N-(5-phospho-beta-D-ribosyl)anthranilate = 1-(2-carboxyphenylamino)-1-deoxy-D-ribulose 5-phosphate</text>
        <dbReference type="Rhea" id="RHEA:21540"/>
        <dbReference type="ChEBI" id="CHEBI:18277"/>
        <dbReference type="ChEBI" id="CHEBI:58613"/>
        <dbReference type="EC" id="5.3.1.24"/>
    </reaction>
</comment>
<dbReference type="EC" id="5.3.1.24" evidence="4 10"/>
<dbReference type="EMBL" id="JAFJZZ010000001">
    <property type="protein sequence ID" value="MBN7772882.1"/>
    <property type="molecule type" value="Genomic_DNA"/>
</dbReference>
<keyword evidence="13" id="KW-1185">Reference proteome</keyword>
<dbReference type="CDD" id="cd00405">
    <property type="entry name" value="PRAI"/>
    <property type="match status" value="1"/>
</dbReference>
<evidence type="ECO:0000256" key="4">
    <source>
        <dbReference type="ARBA" id="ARBA00012572"/>
    </source>
</evidence>
<dbReference type="PANTHER" id="PTHR42894">
    <property type="entry name" value="N-(5'-PHOSPHORIBOSYL)ANTHRANILATE ISOMERASE"/>
    <property type="match status" value="1"/>
</dbReference>
<dbReference type="GO" id="GO:0004640">
    <property type="term" value="F:phosphoribosylanthranilate isomerase activity"/>
    <property type="evidence" value="ECO:0007669"/>
    <property type="project" value="UniProtKB-UniRule"/>
</dbReference>
<evidence type="ECO:0000259" key="11">
    <source>
        <dbReference type="Pfam" id="PF00697"/>
    </source>
</evidence>
<dbReference type="InterPro" id="IPR001240">
    <property type="entry name" value="PRAI_dom"/>
</dbReference>
<accession>A0A939D884</accession>
<evidence type="ECO:0000256" key="10">
    <source>
        <dbReference type="HAMAP-Rule" id="MF_00135"/>
    </source>
</evidence>
<gene>
    <name evidence="10" type="primary">trpF</name>
    <name evidence="12" type="ORF">JYB65_05850</name>
</gene>
<dbReference type="HAMAP" id="MF_00135">
    <property type="entry name" value="PRAI"/>
    <property type="match status" value="1"/>
</dbReference>
<protein>
    <recommendedName>
        <fullName evidence="5 10">N-(5'-phosphoribosyl)anthranilate isomerase</fullName>
        <shortName evidence="10">PRAI</shortName>
        <ecNumber evidence="4 10">5.3.1.24</ecNumber>
    </recommendedName>
</protein>
<evidence type="ECO:0000256" key="1">
    <source>
        <dbReference type="ARBA" id="ARBA00001164"/>
    </source>
</evidence>
<evidence type="ECO:0000256" key="3">
    <source>
        <dbReference type="ARBA" id="ARBA00007571"/>
    </source>
</evidence>
<sequence length="199" mass="22240">MTKVKICGLSRMCDIDFVNEAEPDFIGFIFAKSKRKVTAEQAKELRKKLNPKIQAVGVFVNEPLEQIISIMDAGIIDMVQLHGQESEDYIKTLKDKIHVPIIKAVQVNSREDIVEAQESAADYLLLDHGSGGTGHHFDWSLIGNLEKAFFLAGGLRCENVEEAIRTANPFAVDTSSGVESDGKKDQHKIEEFIRRVRDV</sequence>
<dbReference type="PANTHER" id="PTHR42894:SF1">
    <property type="entry name" value="N-(5'-PHOSPHORIBOSYL)ANTHRANILATE ISOMERASE"/>
    <property type="match status" value="1"/>
</dbReference>
<dbReference type="Proteomes" id="UP000664545">
    <property type="component" value="Unassembled WGS sequence"/>
</dbReference>
<evidence type="ECO:0000313" key="13">
    <source>
        <dbReference type="Proteomes" id="UP000664545"/>
    </source>
</evidence>
<dbReference type="InterPro" id="IPR013785">
    <property type="entry name" value="Aldolase_TIM"/>
</dbReference>
<dbReference type="Pfam" id="PF00697">
    <property type="entry name" value="PRAI"/>
    <property type="match status" value="1"/>
</dbReference>
<dbReference type="AlphaFoldDB" id="A0A939D884"/>
<name>A0A939D884_CLOAM</name>
<dbReference type="SUPFAM" id="SSF51366">
    <property type="entry name" value="Ribulose-phoshate binding barrel"/>
    <property type="match status" value="1"/>
</dbReference>
<evidence type="ECO:0000256" key="2">
    <source>
        <dbReference type="ARBA" id="ARBA00004664"/>
    </source>
</evidence>
<proteinExistence type="inferred from homology"/>
<organism evidence="12 13">
    <name type="scientific">Clostridium aminobutyricum</name>
    <dbReference type="NCBI Taxonomy" id="33953"/>
    <lineage>
        <taxon>Bacteria</taxon>
        <taxon>Bacillati</taxon>
        <taxon>Bacillota</taxon>
        <taxon>Clostridia</taxon>
        <taxon>Eubacteriales</taxon>
        <taxon>Clostridiaceae</taxon>
        <taxon>Clostridium</taxon>
    </lineage>
</organism>
<comment type="caution">
    <text evidence="12">The sequence shown here is derived from an EMBL/GenBank/DDBJ whole genome shotgun (WGS) entry which is preliminary data.</text>
</comment>
<dbReference type="FunFam" id="3.20.20.70:FF:000075">
    <property type="entry name" value="Tryptophan biosynthesis protein TRP1"/>
    <property type="match status" value="1"/>
</dbReference>
<dbReference type="GO" id="GO:0000162">
    <property type="term" value="P:L-tryptophan biosynthetic process"/>
    <property type="evidence" value="ECO:0007669"/>
    <property type="project" value="UniProtKB-UniRule"/>
</dbReference>
<dbReference type="RefSeq" id="WP_206581651.1">
    <property type="nucleotide sequence ID" value="NZ_JAFJZZ010000001.1"/>
</dbReference>
<evidence type="ECO:0000256" key="6">
    <source>
        <dbReference type="ARBA" id="ARBA00022605"/>
    </source>
</evidence>
<evidence type="ECO:0000256" key="8">
    <source>
        <dbReference type="ARBA" id="ARBA00023141"/>
    </source>
</evidence>
<evidence type="ECO:0000256" key="9">
    <source>
        <dbReference type="ARBA" id="ARBA00023235"/>
    </source>
</evidence>
<keyword evidence="8 10" id="KW-0057">Aromatic amino acid biosynthesis</keyword>
<comment type="similarity">
    <text evidence="3 10">Belongs to the TrpF family.</text>
</comment>
<reference evidence="12" key="1">
    <citation type="submission" date="2021-02" db="EMBL/GenBank/DDBJ databases">
        <title>Abyssanaerobacter marinus gen.nov., sp., nov, anaerobic bacterium isolated from the Onnuri vent field of Indian Ocean and suggestion of Mogibacteriaceae fam. nov., and proposal of reclassification of ambiguous this family's genus member.</title>
        <authorList>
            <person name="Kim Y.J."/>
            <person name="Yang J.-A."/>
        </authorList>
    </citation>
    <scope>NUCLEOTIDE SEQUENCE</scope>
    <source>
        <strain evidence="12">DSM 2634</strain>
    </source>
</reference>
<evidence type="ECO:0000256" key="7">
    <source>
        <dbReference type="ARBA" id="ARBA00022822"/>
    </source>
</evidence>
<feature type="domain" description="N-(5'phosphoribosyl) anthranilate isomerase (PRAI)" evidence="11">
    <location>
        <begin position="4"/>
        <end position="194"/>
    </location>
</feature>
<dbReference type="InterPro" id="IPR011060">
    <property type="entry name" value="RibuloseP-bd_barrel"/>
</dbReference>
<dbReference type="Gene3D" id="3.20.20.70">
    <property type="entry name" value="Aldolase class I"/>
    <property type="match status" value="1"/>
</dbReference>
<evidence type="ECO:0000313" key="12">
    <source>
        <dbReference type="EMBL" id="MBN7772882.1"/>
    </source>
</evidence>
<keyword evidence="6 10" id="KW-0028">Amino-acid biosynthesis</keyword>
<dbReference type="InterPro" id="IPR044643">
    <property type="entry name" value="TrpF_fam"/>
</dbReference>
<comment type="pathway">
    <text evidence="2 10">Amino-acid biosynthesis; L-tryptophan biosynthesis; L-tryptophan from chorismate: step 3/5.</text>
</comment>
<keyword evidence="7 10" id="KW-0822">Tryptophan biosynthesis</keyword>
<keyword evidence="9 10" id="KW-0413">Isomerase</keyword>